<evidence type="ECO:0000313" key="1">
    <source>
        <dbReference type="EMBL" id="QLH07974.1"/>
    </source>
</evidence>
<dbReference type="Proteomes" id="UP000509478">
    <property type="component" value="Chromosome"/>
</dbReference>
<name>A0A7D5M5N8_9ARCH</name>
<sequence length="138" mass="16357">MSNKQIYQSDVKAEKNNSISVCDLLKNNTTKIIKKYETQTPIYTQLYSNFYDEYLHSLEDIFGTCYLSEKHFFDNLGIDKKTLDATDKFWRGYTETTISNIDMYTNFRKAQFDTMVSFMRSYDHFVHLGMDYCANIFS</sequence>
<dbReference type="OrthoDB" id="9885at2157"/>
<organism evidence="1 2">
    <name type="scientific">Nitrosopumilus ureiphilus</name>
    <dbReference type="NCBI Taxonomy" id="1470067"/>
    <lineage>
        <taxon>Archaea</taxon>
        <taxon>Nitrososphaerota</taxon>
        <taxon>Nitrososphaeria</taxon>
        <taxon>Nitrosopumilales</taxon>
        <taxon>Nitrosopumilaceae</taxon>
        <taxon>Nitrosopumilus</taxon>
    </lineage>
</organism>
<evidence type="ECO:0000313" key="2">
    <source>
        <dbReference type="Proteomes" id="UP000509478"/>
    </source>
</evidence>
<dbReference type="RefSeq" id="WP_179370795.1">
    <property type="nucleotide sequence ID" value="NZ_CP026995.1"/>
</dbReference>
<gene>
    <name evidence="1" type="ORF">C5F50_07505</name>
</gene>
<dbReference type="EMBL" id="CP026995">
    <property type="protein sequence ID" value="QLH07974.1"/>
    <property type="molecule type" value="Genomic_DNA"/>
</dbReference>
<reference evidence="1 2" key="1">
    <citation type="submission" date="2018-02" db="EMBL/GenBank/DDBJ databases">
        <title>Complete genome of Nitrosopumilus ureaphilus PS0.</title>
        <authorList>
            <person name="Qin W."/>
            <person name="Zheng Y."/>
            <person name="Stahl D.A."/>
        </authorList>
    </citation>
    <scope>NUCLEOTIDE SEQUENCE [LARGE SCALE GENOMIC DNA]</scope>
    <source>
        <strain evidence="1 2">PS0</strain>
    </source>
</reference>
<proteinExistence type="predicted"/>
<dbReference type="AlphaFoldDB" id="A0A7D5M5N8"/>
<dbReference type="GeneID" id="56067930"/>
<protein>
    <submittedName>
        <fullName evidence="1">Uncharacterized protein</fullName>
    </submittedName>
</protein>
<dbReference type="KEGG" id="nue:C5F50_07505"/>
<keyword evidence="2" id="KW-1185">Reference proteome</keyword>
<accession>A0A7D5M5N8</accession>